<protein>
    <submittedName>
        <fullName evidence="1">Uncharacterized protein</fullName>
    </submittedName>
</protein>
<name>A0AAD8IQV3_9APIA</name>
<dbReference type="EMBL" id="JAUIZM010000004">
    <property type="protein sequence ID" value="KAK1390429.1"/>
    <property type="molecule type" value="Genomic_DNA"/>
</dbReference>
<evidence type="ECO:0000313" key="1">
    <source>
        <dbReference type="EMBL" id="KAK1390429.1"/>
    </source>
</evidence>
<reference evidence="1" key="1">
    <citation type="submission" date="2023-02" db="EMBL/GenBank/DDBJ databases">
        <title>Genome of toxic invasive species Heracleum sosnowskyi carries increased number of genes despite the absence of recent whole-genome duplications.</title>
        <authorList>
            <person name="Schelkunov M."/>
            <person name="Shtratnikova V."/>
            <person name="Makarenko M."/>
            <person name="Klepikova A."/>
            <person name="Omelchenko D."/>
            <person name="Novikova G."/>
            <person name="Obukhova E."/>
            <person name="Bogdanov V."/>
            <person name="Penin A."/>
            <person name="Logacheva M."/>
        </authorList>
    </citation>
    <scope>NUCLEOTIDE SEQUENCE</scope>
    <source>
        <strain evidence="1">Hsosn_3</strain>
        <tissue evidence="1">Leaf</tissue>
    </source>
</reference>
<accession>A0AAD8IQV3</accession>
<gene>
    <name evidence="1" type="ORF">POM88_018607</name>
</gene>
<comment type="caution">
    <text evidence="1">The sequence shown here is derived from an EMBL/GenBank/DDBJ whole genome shotgun (WGS) entry which is preliminary data.</text>
</comment>
<organism evidence="1 2">
    <name type="scientific">Heracleum sosnowskyi</name>
    <dbReference type="NCBI Taxonomy" id="360622"/>
    <lineage>
        <taxon>Eukaryota</taxon>
        <taxon>Viridiplantae</taxon>
        <taxon>Streptophyta</taxon>
        <taxon>Embryophyta</taxon>
        <taxon>Tracheophyta</taxon>
        <taxon>Spermatophyta</taxon>
        <taxon>Magnoliopsida</taxon>
        <taxon>eudicotyledons</taxon>
        <taxon>Gunneridae</taxon>
        <taxon>Pentapetalae</taxon>
        <taxon>asterids</taxon>
        <taxon>campanulids</taxon>
        <taxon>Apiales</taxon>
        <taxon>Apiaceae</taxon>
        <taxon>Apioideae</taxon>
        <taxon>apioid superclade</taxon>
        <taxon>Tordylieae</taxon>
        <taxon>Tordyliinae</taxon>
        <taxon>Heracleum</taxon>
    </lineage>
</organism>
<evidence type="ECO:0000313" key="2">
    <source>
        <dbReference type="Proteomes" id="UP001237642"/>
    </source>
</evidence>
<reference evidence="1" key="2">
    <citation type="submission" date="2023-05" db="EMBL/GenBank/DDBJ databases">
        <authorList>
            <person name="Schelkunov M.I."/>
        </authorList>
    </citation>
    <scope>NUCLEOTIDE SEQUENCE</scope>
    <source>
        <strain evidence="1">Hsosn_3</strain>
        <tissue evidence="1">Leaf</tissue>
    </source>
</reference>
<dbReference type="AlphaFoldDB" id="A0AAD8IQV3"/>
<proteinExistence type="predicted"/>
<keyword evidence="2" id="KW-1185">Reference proteome</keyword>
<sequence length="167" mass="19396">MSNDVQVRIDSAQALHNILAIMRLHWPKDVIHQSDMLTGLGLIDGNYYTFDPQYATEAEARASITEHMRNNMRKILSEEKTRADKKIQKDGGDYRKSAFAKAARGRVRTPYTSGSYTFEHFRRDYKCKHGEEQDIIEHFKDTHKLRKKKQSDQIFKAVIDAIILIVI</sequence>
<dbReference type="Proteomes" id="UP001237642">
    <property type="component" value="Unassembled WGS sequence"/>
</dbReference>